<dbReference type="Gene3D" id="1.10.10.10">
    <property type="entry name" value="Winged helix-like DNA-binding domain superfamily/Winged helix DNA-binding domain"/>
    <property type="match status" value="1"/>
</dbReference>
<evidence type="ECO:0000313" key="3">
    <source>
        <dbReference type="Proteomes" id="UP000824220"/>
    </source>
</evidence>
<dbReference type="SMART" id="SM00347">
    <property type="entry name" value="HTH_MARR"/>
    <property type="match status" value="1"/>
</dbReference>
<dbReference type="PROSITE" id="PS50995">
    <property type="entry name" value="HTH_MARR_2"/>
    <property type="match status" value="1"/>
</dbReference>
<dbReference type="EMBL" id="DXAM01000050">
    <property type="protein sequence ID" value="HJA03910.1"/>
    <property type="molecule type" value="Genomic_DNA"/>
</dbReference>
<proteinExistence type="predicted"/>
<gene>
    <name evidence="2" type="ORF">H9800_03515</name>
</gene>
<reference evidence="2" key="1">
    <citation type="journal article" date="2021" name="PeerJ">
        <title>Extensive microbial diversity within the chicken gut microbiome revealed by metagenomics and culture.</title>
        <authorList>
            <person name="Gilroy R."/>
            <person name="Ravi A."/>
            <person name="Getino M."/>
            <person name="Pursley I."/>
            <person name="Horton D.L."/>
            <person name="Alikhan N.F."/>
            <person name="Baker D."/>
            <person name="Gharbi K."/>
            <person name="Hall N."/>
            <person name="Watson M."/>
            <person name="Adriaenssens E.M."/>
            <person name="Foster-Nyarko E."/>
            <person name="Jarju S."/>
            <person name="Secka A."/>
            <person name="Antonio M."/>
            <person name="Oren A."/>
            <person name="Chaudhuri R.R."/>
            <person name="La Ragione R."/>
            <person name="Hildebrand F."/>
            <person name="Pallen M.J."/>
        </authorList>
    </citation>
    <scope>NUCLEOTIDE SEQUENCE</scope>
    <source>
        <strain evidence="2">ChiHjej8B7-3636</strain>
    </source>
</reference>
<dbReference type="PANTHER" id="PTHR39515:SF2">
    <property type="entry name" value="HTH-TYPE TRANSCRIPTIONAL REGULATOR RV0880"/>
    <property type="match status" value="1"/>
</dbReference>
<name>A0A9D2H5E3_9MICO</name>
<dbReference type="PANTHER" id="PTHR39515">
    <property type="entry name" value="CONSERVED PROTEIN"/>
    <property type="match status" value="1"/>
</dbReference>
<dbReference type="SUPFAM" id="SSF46785">
    <property type="entry name" value="Winged helix' DNA-binding domain"/>
    <property type="match status" value="1"/>
</dbReference>
<dbReference type="InterPro" id="IPR036388">
    <property type="entry name" value="WH-like_DNA-bd_sf"/>
</dbReference>
<feature type="domain" description="HTH marR-type" evidence="1">
    <location>
        <begin position="1"/>
        <end position="134"/>
    </location>
</feature>
<evidence type="ECO:0000313" key="2">
    <source>
        <dbReference type="EMBL" id="HJA03910.1"/>
    </source>
</evidence>
<dbReference type="Proteomes" id="UP000824220">
    <property type="component" value="Unassembled WGS sequence"/>
</dbReference>
<dbReference type="InterPro" id="IPR000835">
    <property type="entry name" value="HTH_MarR-typ"/>
</dbReference>
<dbReference type="InterPro" id="IPR036390">
    <property type="entry name" value="WH_DNA-bd_sf"/>
</dbReference>
<protein>
    <submittedName>
        <fullName evidence="2">MarR family transcriptional regulator</fullName>
    </submittedName>
</protein>
<sequence>MTDAQDLADILVAAHALTRVAALETRNEAPAAQWRTLGILVSRGPMRIGDLAKQSRVTQPGITRLIGGMAEQGLVEREADPDDTRAVRVALTPRGRRAYFTWREQLAEALLPRFSELDEAQWQTLRSAARILTSRIAPPDEMKEAEQ</sequence>
<dbReference type="AlphaFoldDB" id="A0A9D2H5E3"/>
<dbReference type="GO" id="GO:0003700">
    <property type="term" value="F:DNA-binding transcription factor activity"/>
    <property type="evidence" value="ECO:0007669"/>
    <property type="project" value="InterPro"/>
</dbReference>
<organism evidence="2 3">
    <name type="scientific">Candidatus Microbacterium stercoravium</name>
    <dbReference type="NCBI Taxonomy" id="2838697"/>
    <lineage>
        <taxon>Bacteria</taxon>
        <taxon>Bacillati</taxon>
        <taxon>Actinomycetota</taxon>
        <taxon>Actinomycetes</taxon>
        <taxon>Micrococcales</taxon>
        <taxon>Microbacteriaceae</taxon>
        <taxon>Microbacterium</taxon>
    </lineage>
</organism>
<dbReference type="Pfam" id="PF12802">
    <property type="entry name" value="MarR_2"/>
    <property type="match status" value="1"/>
</dbReference>
<reference evidence="2" key="2">
    <citation type="submission" date="2021-04" db="EMBL/GenBank/DDBJ databases">
        <authorList>
            <person name="Gilroy R."/>
        </authorList>
    </citation>
    <scope>NUCLEOTIDE SEQUENCE</scope>
    <source>
        <strain evidence="2">ChiHjej8B7-3636</strain>
    </source>
</reference>
<accession>A0A9D2H5E3</accession>
<evidence type="ECO:0000259" key="1">
    <source>
        <dbReference type="PROSITE" id="PS50995"/>
    </source>
</evidence>
<dbReference type="InterPro" id="IPR052526">
    <property type="entry name" value="HTH-type_Bedaq_tolerance"/>
</dbReference>
<comment type="caution">
    <text evidence="2">The sequence shown here is derived from an EMBL/GenBank/DDBJ whole genome shotgun (WGS) entry which is preliminary data.</text>
</comment>